<proteinExistence type="predicted"/>
<gene>
    <name evidence="1" type="ORF">BA177_16220</name>
</gene>
<name>A0A193LJ98_9GAMM</name>
<dbReference type="Proteomes" id="UP000092695">
    <property type="component" value="Chromosome"/>
</dbReference>
<dbReference type="KEGG" id="woc:BA177_16220"/>
<keyword evidence="2" id="KW-1185">Reference proteome</keyword>
<organism evidence="1 2">
    <name type="scientific">Woeseia oceani</name>
    <dbReference type="NCBI Taxonomy" id="1548547"/>
    <lineage>
        <taxon>Bacteria</taxon>
        <taxon>Pseudomonadati</taxon>
        <taxon>Pseudomonadota</taxon>
        <taxon>Gammaproteobacteria</taxon>
        <taxon>Woeseiales</taxon>
        <taxon>Woeseiaceae</taxon>
        <taxon>Woeseia</taxon>
    </lineage>
</organism>
<evidence type="ECO:0000313" key="2">
    <source>
        <dbReference type="Proteomes" id="UP000092695"/>
    </source>
</evidence>
<dbReference type="RefSeq" id="WP_068617931.1">
    <property type="nucleotide sequence ID" value="NZ_CP016268.1"/>
</dbReference>
<sequence>MELLVDHDSYGEIQPWFVFQLVSRIKEQLEIAGLTGAALKDATTDMASVVCSEIDGASGFQVGGTEITPYLTFSAHEDYMLYPGSPSYLSEYASRVVEELFEED</sequence>
<reference evidence="1 2" key="1">
    <citation type="submission" date="2016-06" db="EMBL/GenBank/DDBJ databases">
        <title>Complete genome sequence of a deep-branching marine Gamma Proteobacterium Woeseia oceani type strain XK5.</title>
        <authorList>
            <person name="Mu D."/>
            <person name="Du Z."/>
        </authorList>
    </citation>
    <scope>NUCLEOTIDE SEQUENCE [LARGE SCALE GENOMIC DNA]</scope>
    <source>
        <strain evidence="1 2">XK5</strain>
    </source>
</reference>
<evidence type="ECO:0000313" key="1">
    <source>
        <dbReference type="EMBL" id="ANO52523.1"/>
    </source>
</evidence>
<accession>A0A193LJ98</accession>
<protein>
    <submittedName>
        <fullName evidence="1">Uncharacterized protein</fullName>
    </submittedName>
</protein>
<dbReference type="AlphaFoldDB" id="A0A193LJ98"/>
<dbReference type="EMBL" id="CP016268">
    <property type="protein sequence ID" value="ANO52523.1"/>
    <property type="molecule type" value="Genomic_DNA"/>
</dbReference>
<dbReference type="OrthoDB" id="8852533at2"/>